<dbReference type="OMA" id="NQKDIHV"/>
<organism evidence="3 4">
    <name type="scientific">Drosophila guanche</name>
    <name type="common">Fruit fly</name>
    <dbReference type="NCBI Taxonomy" id="7266"/>
    <lineage>
        <taxon>Eukaryota</taxon>
        <taxon>Metazoa</taxon>
        <taxon>Ecdysozoa</taxon>
        <taxon>Arthropoda</taxon>
        <taxon>Hexapoda</taxon>
        <taxon>Insecta</taxon>
        <taxon>Pterygota</taxon>
        <taxon>Neoptera</taxon>
        <taxon>Endopterygota</taxon>
        <taxon>Diptera</taxon>
        <taxon>Brachycera</taxon>
        <taxon>Muscomorpha</taxon>
        <taxon>Ephydroidea</taxon>
        <taxon>Drosophilidae</taxon>
        <taxon>Drosophila</taxon>
        <taxon>Sophophora</taxon>
    </lineage>
</organism>
<evidence type="ECO:0000313" key="3">
    <source>
        <dbReference type="EMBL" id="SPP83028.1"/>
    </source>
</evidence>
<dbReference type="Pfam" id="PF00106">
    <property type="entry name" value="adh_short"/>
    <property type="match status" value="1"/>
</dbReference>
<evidence type="ECO:0000256" key="1">
    <source>
        <dbReference type="RuleBase" id="RU000363"/>
    </source>
</evidence>
<dbReference type="PRINTS" id="PR00080">
    <property type="entry name" value="SDRFAMILY"/>
</dbReference>
<dbReference type="Proteomes" id="UP000268350">
    <property type="component" value="Unassembled WGS sequence"/>
</dbReference>
<gene>
    <name evidence="3" type="ORF">DGUA_6G017805</name>
</gene>
<keyword evidence="2" id="KW-1133">Transmembrane helix</keyword>
<comment type="similarity">
    <text evidence="1">Belongs to the short-chain dehydrogenases/reductases (SDR) family.</text>
</comment>
<keyword evidence="4" id="KW-1185">Reference proteome</keyword>
<dbReference type="InterPro" id="IPR002347">
    <property type="entry name" value="SDR_fam"/>
</dbReference>
<dbReference type="SUPFAM" id="SSF51735">
    <property type="entry name" value="NAD(P)-binding Rossmann-fold domains"/>
    <property type="match status" value="1"/>
</dbReference>
<dbReference type="Gene3D" id="3.40.50.720">
    <property type="entry name" value="NAD(P)-binding Rossmann-like Domain"/>
    <property type="match status" value="1"/>
</dbReference>
<keyword evidence="2" id="KW-0472">Membrane</keyword>
<evidence type="ECO:0000313" key="4">
    <source>
        <dbReference type="Proteomes" id="UP000268350"/>
    </source>
</evidence>
<dbReference type="STRING" id="7266.A0A3B0KH70"/>
<dbReference type="OrthoDB" id="6251714at2759"/>
<reference evidence="4" key="1">
    <citation type="submission" date="2018-01" db="EMBL/GenBank/DDBJ databases">
        <authorList>
            <person name="Alioto T."/>
            <person name="Alioto T."/>
        </authorList>
    </citation>
    <scope>NUCLEOTIDE SEQUENCE [LARGE SCALE GENOMIC DNA]</scope>
</reference>
<dbReference type="GO" id="GO:0016616">
    <property type="term" value="F:oxidoreductase activity, acting on the CH-OH group of donors, NAD or NADP as acceptor"/>
    <property type="evidence" value="ECO:0007669"/>
    <property type="project" value="TreeGrafter"/>
</dbReference>
<dbReference type="GO" id="GO:0005811">
    <property type="term" value="C:lipid droplet"/>
    <property type="evidence" value="ECO:0007669"/>
    <property type="project" value="TreeGrafter"/>
</dbReference>
<dbReference type="AlphaFoldDB" id="A0A3B0KH70"/>
<dbReference type="InterPro" id="IPR036291">
    <property type="entry name" value="NAD(P)-bd_dom_sf"/>
</dbReference>
<protein>
    <submittedName>
        <fullName evidence="3">Blast:Estradiol 17-beta-dehydrogenase 11</fullName>
    </submittedName>
</protein>
<dbReference type="PANTHER" id="PTHR24322:SF748">
    <property type="entry name" value="FI23927P1-RELATED"/>
    <property type="match status" value="1"/>
</dbReference>
<dbReference type="PANTHER" id="PTHR24322">
    <property type="entry name" value="PKSB"/>
    <property type="match status" value="1"/>
</dbReference>
<proteinExistence type="inferred from homology"/>
<sequence>MSMAKTLLKLRAHVSVAILAALSPLLVAAALFWELFGKLFFISSSPKSIVGEVAVVTGAGHGLGRAIALELAAKGCHVAVVDINMTGAEGTVKQIQEMAKVRAKAYKADVSNYLELVQLNRDVVSDLGPVMVLINNAGILLHRNTVNPEPAEVQQMINVNLTAHFWTNMVFLPTMKAMRKGYLLTISSLSGLFPLPYNTTYTTTKAGTTAHMRALRMELALEQLNDIHVCTAMPNFLEANEEVRQLTNEVKISNLYPLISVKQAAQRLVDGMLRGEREILLPGLAALLYRLMIVLPVSWQELALVLTFGPRLKQLCALRN</sequence>
<feature type="transmembrane region" description="Helical" evidence="2">
    <location>
        <begin position="12"/>
        <end position="33"/>
    </location>
</feature>
<evidence type="ECO:0000256" key="2">
    <source>
        <dbReference type="SAM" id="Phobius"/>
    </source>
</evidence>
<dbReference type="EMBL" id="OUUW01000007">
    <property type="protein sequence ID" value="SPP83028.1"/>
    <property type="molecule type" value="Genomic_DNA"/>
</dbReference>
<accession>A0A3B0KH70</accession>
<dbReference type="PRINTS" id="PR00081">
    <property type="entry name" value="GDHRDH"/>
</dbReference>
<name>A0A3B0KH70_DROGU</name>
<keyword evidence="2" id="KW-0812">Transmembrane</keyword>